<protein>
    <submittedName>
        <fullName evidence="2">Uncharacterized protein</fullName>
    </submittedName>
</protein>
<evidence type="ECO:0000313" key="2">
    <source>
        <dbReference type="EMBL" id="MPC56630.1"/>
    </source>
</evidence>
<comment type="caution">
    <text evidence="2">The sequence shown here is derived from an EMBL/GenBank/DDBJ whole genome shotgun (WGS) entry which is preliminary data.</text>
</comment>
<dbReference type="AlphaFoldDB" id="A0A5B7G8Q7"/>
<evidence type="ECO:0000256" key="1">
    <source>
        <dbReference type="SAM" id="MobiDB-lite"/>
    </source>
</evidence>
<sequence>MQNSWQALPKKSGEEGDGRASSVSLLKTREDEADPCGQWAGVRRQTPVPGSRRAWRSLGWNTHTSRSPVSSAVLINFGRTVGTARTGDSLLRMTHLTSHGIVMRCQDTALVSSLDLRRKTMIPHDTRQPYCCCPFSA</sequence>
<dbReference type="Proteomes" id="UP000324222">
    <property type="component" value="Unassembled WGS sequence"/>
</dbReference>
<gene>
    <name evidence="2" type="ORF">E2C01_050595</name>
</gene>
<name>A0A5B7G8Q7_PORTR</name>
<organism evidence="2 3">
    <name type="scientific">Portunus trituberculatus</name>
    <name type="common">Swimming crab</name>
    <name type="synonym">Neptunus trituberculatus</name>
    <dbReference type="NCBI Taxonomy" id="210409"/>
    <lineage>
        <taxon>Eukaryota</taxon>
        <taxon>Metazoa</taxon>
        <taxon>Ecdysozoa</taxon>
        <taxon>Arthropoda</taxon>
        <taxon>Crustacea</taxon>
        <taxon>Multicrustacea</taxon>
        <taxon>Malacostraca</taxon>
        <taxon>Eumalacostraca</taxon>
        <taxon>Eucarida</taxon>
        <taxon>Decapoda</taxon>
        <taxon>Pleocyemata</taxon>
        <taxon>Brachyura</taxon>
        <taxon>Eubrachyura</taxon>
        <taxon>Portunoidea</taxon>
        <taxon>Portunidae</taxon>
        <taxon>Portuninae</taxon>
        <taxon>Portunus</taxon>
    </lineage>
</organism>
<dbReference type="EMBL" id="VSRR010014105">
    <property type="protein sequence ID" value="MPC56630.1"/>
    <property type="molecule type" value="Genomic_DNA"/>
</dbReference>
<keyword evidence="3" id="KW-1185">Reference proteome</keyword>
<reference evidence="2 3" key="1">
    <citation type="submission" date="2019-05" db="EMBL/GenBank/DDBJ databases">
        <title>Another draft genome of Portunus trituberculatus and its Hox gene families provides insights of decapod evolution.</title>
        <authorList>
            <person name="Jeong J.-H."/>
            <person name="Song I."/>
            <person name="Kim S."/>
            <person name="Choi T."/>
            <person name="Kim D."/>
            <person name="Ryu S."/>
            <person name="Kim W."/>
        </authorList>
    </citation>
    <scope>NUCLEOTIDE SEQUENCE [LARGE SCALE GENOMIC DNA]</scope>
    <source>
        <tissue evidence="2">Muscle</tissue>
    </source>
</reference>
<evidence type="ECO:0000313" key="3">
    <source>
        <dbReference type="Proteomes" id="UP000324222"/>
    </source>
</evidence>
<proteinExistence type="predicted"/>
<accession>A0A5B7G8Q7</accession>
<feature type="region of interest" description="Disordered" evidence="1">
    <location>
        <begin position="1"/>
        <end position="54"/>
    </location>
</feature>